<comment type="caution">
    <text evidence="1">The sequence shown here is derived from an EMBL/GenBank/DDBJ whole genome shotgun (WGS) entry which is preliminary data.</text>
</comment>
<keyword evidence="2" id="KW-1185">Reference proteome</keyword>
<sequence length="32" mass="3683">MYKDISEWDLLGYGGKSTLEKEEIMSPDGLYN</sequence>
<name>A0ABS4IKQ8_9BACI</name>
<gene>
    <name evidence="1" type="ORF">J2Z83_003655</name>
</gene>
<dbReference type="Proteomes" id="UP001519345">
    <property type="component" value="Unassembled WGS sequence"/>
</dbReference>
<dbReference type="EMBL" id="JAGGKX010000027">
    <property type="protein sequence ID" value="MBP1971504.1"/>
    <property type="molecule type" value="Genomic_DNA"/>
</dbReference>
<evidence type="ECO:0000313" key="1">
    <source>
        <dbReference type="EMBL" id="MBP1971504.1"/>
    </source>
</evidence>
<organism evidence="1 2">
    <name type="scientific">Virgibacillus natechei</name>
    <dbReference type="NCBI Taxonomy" id="1216297"/>
    <lineage>
        <taxon>Bacteria</taxon>
        <taxon>Bacillati</taxon>
        <taxon>Bacillota</taxon>
        <taxon>Bacilli</taxon>
        <taxon>Bacillales</taxon>
        <taxon>Bacillaceae</taxon>
        <taxon>Virgibacillus</taxon>
    </lineage>
</organism>
<proteinExistence type="predicted"/>
<accession>A0ABS4IKQ8</accession>
<evidence type="ECO:0000313" key="2">
    <source>
        <dbReference type="Proteomes" id="UP001519345"/>
    </source>
</evidence>
<protein>
    <submittedName>
        <fullName evidence="1">Uncharacterized protein</fullName>
    </submittedName>
</protein>
<reference evidence="1 2" key="1">
    <citation type="submission" date="2021-03" db="EMBL/GenBank/DDBJ databases">
        <title>Genomic Encyclopedia of Type Strains, Phase IV (KMG-IV): sequencing the most valuable type-strain genomes for metagenomic binning, comparative biology and taxonomic classification.</title>
        <authorList>
            <person name="Goeker M."/>
        </authorList>
    </citation>
    <scope>NUCLEOTIDE SEQUENCE [LARGE SCALE GENOMIC DNA]</scope>
    <source>
        <strain evidence="1 2">DSM 25609</strain>
    </source>
</reference>